<dbReference type="PANTHER" id="PTHR11165">
    <property type="entry name" value="SKP1"/>
    <property type="match status" value="1"/>
</dbReference>
<evidence type="ECO:0000313" key="3">
    <source>
        <dbReference type="WBParaSite" id="MBELARI_LOCUS21771"/>
    </source>
</evidence>
<dbReference type="SUPFAM" id="SSF81382">
    <property type="entry name" value="Skp1 dimerisation domain-like"/>
    <property type="match status" value="1"/>
</dbReference>
<keyword evidence="2" id="KW-1185">Reference proteome</keyword>
<feature type="domain" description="SKP1 component dimerisation" evidence="1">
    <location>
        <begin position="151"/>
        <end position="191"/>
    </location>
</feature>
<reference evidence="3" key="1">
    <citation type="submission" date="2024-02" db="UniProtKB">
        <authorList>
            <consortium name="WormBaseParasite"/>
        </authorList>
    </citation>
    <scope>IDENTIFICATION</scope>
</reference>
<dbReference type="InterPro" id="IPR011333">
    <property type="entry name" value="SKP1/BTB/POZ_sf"/>
</dbReference>
<dbReference type="AlphaFoldDB" id="A0AAF3F7Z0"/>
<dbReference type="WBParaSite" id="MBELARI_LOCUS21771">
    <property type="protein sequence ID" value="MBELARI_LOCUS21771"/>
    <property type="gene ID" value="MBELARI_LOCUS21771"/>
</dbReference>
<dbReference type="InterPro" id="IPR016072">
    <property type="entry name" value="Skp1_comp_dimer"/>
</dbReference>
<organism evidence="2 3">
    <name type="scientific">Mesorhabditis belari</name>
    <dbReference type="NCBI Taxonomy" id="2138241"/>
    <lineage>
        <taxon>Eukaryota</taxon>
        <taxon>Metazoa</taxon>
        <taxon>Ecdysozoa</taxon>
        <taxon>Nematoda</taxon>
        <taxon>Chromadorea</taxon>
        <taxon>Rhabditida</taxon>
        <taxon>Rhabditina</taxon>
        <taxon>Rhabditomorpha</taxon>
        <taxon>Rhabditoidea</taxon>
        <taxon>Rhabditidae</taxon>
        <taxon>Mesorhabditinae</taxon>
        <taxon>Mesorhabditis</taxon>
    </lineage>
</organism>
<protein>
    <submittedName>
        <fullName evidence="3">SKP1 component dimerisation domain-containing protein</fullName>
    </submittedName>
</protein>
<sequence length="206" mass="23131">MDSASKTASTITEKPATAVTSFPETGILKSPGSQLILETTDGVQHFIDRSDALLLGTVTRMLQDLNLETSTMPVLRMPVCFKTETLINLLQLSRELAKLEPKEKKASTNGKQTNGKFVKMEEWKKKLKAIPKPLLFDMAEASNFLDAKGVYEALVQQIADNIKSMSIEEMRVYFDVKSDLTPSQLKKIQKEFDFFRVCASLFDFPL</sequence>
<name>A0AAF3F7Z0_9BILA</name>
<dbReference type="Pfam" id="PF01466">
    <property type="entry name" value="Skp1"/>
    <property type="match status" value="1"/>
</dbReference>
<accession>A0AAF3F7Z0</accession>
<evidence type="ECO:0000313" key="2">
    <source>
        <dbReference type="Proteomes" id="UP000887575"/>
    </source>
</evidence>
<dbReference type="InterPro" id="IPR016897">
    <property type="entry name" value="SKP1"/>
</dbReference>
<dbReference type="Gene3D" id="3.30.710.10">
    <property type="entry name" value="Potassium Channel Kv1.1, Chain A"/>
    <property type="match status" value="1"/>
</dbReference>
<dbReference type="Proteomes" id="UP000887575">
    <property type="component" value="Unassembled WGS sequence"/>
</dbReference>
<dbReference type="InterPro" id="IPR036296">
    <property type="entry name" value="SKP1-like_dim_sf"/>
</dbReference>
<evidence type="ECO:0000259" key="1">
    <source>
        <dbReference type="Pfam" id="PF01466"/>
    </source>
</evidence>
<dbReference type="GO" id="GO:0006511">
    <property type="term" value="P:ubiquitin-dependent protein catabolic process"/>
    <property type="evidence" value="ECO:0007669"/>
    <property type="project" value="InterPro"/>
</dbReference>
<proteinExistence type="predicted"/>